<dbReference type="PROSITE" id="PS00217">
    <property type="entry name" value="SUGAR_TRANSPORT_2"/>
    <property type="match status" value="1"/>
</dbReference>
<keyword evidence="2 7" id="KW-0813">Transport</keyword>
<dbReference type="CDD" id="cd17362">
    <property type="entry name" value="MFS_GLUT10_12_Class3_like"/>
    <property type="match status" value="1"/>
</dbReference>
<dbReference type="NCBIfam" id="TIGR00879">
    <property type="entry name" value="SP"/>
    <property type="match status" value="1"/>
</dbReference>
<dbReference type="RefSeq" id="XP_071934447.1">
    <property type="nucleotide sequence ID" value="XM_072078346.1"/>
</dbReference>
<dbReference type="Proteomes" id="UP001652660">
    <property type="component" value="Chromosome 1c"/>
</dbReference>
<dbReference type="PANTHER" id="PTHR48023:SF6">
    <property type="entry name" value="D-XYLOSE-PROTON SYMPORTER-LIKE 3, CHLOROPLASTIC"/>
    <property type="match status" value="1"/>
</dbReference>
<comment type="similarity">
    <text evidence="6">Belongs to the major facilitator superfamily. Phosphate:H(+) symporter (TC 2.A.1.9) family.</text>
</comment>
<dbReference type="InterPro" id="IPR020846">
    <property type="entry name" value="MFS_dom"/>
</dbReference>
<keyword evidence="10" id="KW-1185">Reference proteome</keyword>
<name>A0ABM4WRM9_COFAR</name>
<dbReference type="GeneID" id="113742758"/>
<protein>
    <submittedName>
        <fullName evidence="11">D-xylose-proton symporter-like 3, chloroplastic isoform X1</fullName>
    </submittedName>
</protein>
<feature type="transmembrane region" description="Helical" evidence="8">
    <location>
        <begin position="203"/>
        <end position="221"/>
    </location>
</feature>
<feature type="transmembrane region" description="Helical" evidence="8">
    <location>
        <begin position="164"/>
        <end position="191"/>
    </location>
</feature>
<feature type="domain" description="Major facilitator superfamily (MFS) profile" evidence="9">
    <location>
        <begin position="129"/>
        <end position="573"/>
    </location>
</feature>
<sequence>MSFTSFHPQLNLNLSHLQPRPPSLNPSQGSHKLLLRRWSSQSPPSKCSPFLAGTGGPYFSSGTTLRSIFLLSSGSRSRPKVNHHRTTIKLLNRDHSSELVRAASEDGGESLDAEANYQEEFSWSSVILPFLFPAVGGLLFGYDIGATSGATISLLSPELSGTTWFNLSAVQLGLVVSGSLYGALLGSLLVYPLADFLGRRRELIMAAILYAIGSASTAYAPGLAVLLLARLVYGLGIGLAMHGAPLYIAETCPAQIRGTLISLKELFIVLGILLGYFVGSYEINVVGGWHYMYGLSAPIALLMGIGMLSLPPSPRWLLLRAVQCKGPLQELKEKAKHALSRLRGRAAGDKVSEKQIEETLTSLKTAYADQQSEGSVLEVFQGPSLKAFIIGGGLVLFQQITGQPSVLYYAGPILQTAGFAAASDATRLSVVIGTFKLVMTGIAVLKVDDLGRRPLLIGGVGGIALSLLLLWAYYKFLGGYPLVAVAALLLYVGSYQVSFGPISWLMVSEIFPLRTRGKGISLAVLTNFGSNAIVTFAFSPLKELLGAANLFLLFGAIALLSLVFAVVYVPETKGLSLEEIESKILK</sequence>
<dbReference type="InterPro" id="IPR003663">
    <property type="entry name" value="Sugar/inositol_transpt"/>
</dbReference>
<dbReference type="Gene3D" id="1.20.1250.20">
    <property type="entry name" value="MFS general substrate transporter like domains"/>
    <property type="match status" value="1"/>
</dbReference>
<dbReference type="PANTHER" id="PTHR48023">
    <property type="entry name" value="D-XYLOSE-PROTON SYMPORTER-LIKE 2"/>
    <property type="match status" value="1"/>
</dbReference>
<keyword evidence="3 8" id="KW-0812">Transmembrane</keyword>
<feature type="transmembrane region" description="Helical" evidence="8">
    <location>
        <begin position="227"/>
        <end position="249"/>
    </location>
</feature>
<feature type="transmembrane region" description="Helical" evidence="8">
    <location>
        <begin position="550"/>
        <end position="569"/>
    </location>
</feature>
<dbReference type="InterPro" id="IPR036259">
    <property type="entry name" value="MFS_trans_sf"/>
</dbReference>
<feature type="transmembrane region" description="Helical" evidence="8">
    <location>
        <begin position="455"/>
        <end position="474"/>
    </location>
</feature>
<dbReference type="PROSITE" id="PS50850">
    <property type="entry name" value="MFS"/>
    <property type="match status" value="1"/>
</dbReference>
<reference evidence="11" key="2">
    <citation type="submission" date="2025-08" db="UniProtKB">
        <authorList>
            <consortium name="RefSeq"/>
        </authorList>
    </citation>
    <scope>IDENTIFICATION</scope>
    <source>
        <tissue evidence="11">Leaves</tissue>
    </source>
</reference>
<dbReference type="PRINTS" id="PR00171">
    <property type="entry name" value="SUGRTRNSPORT"/>
</dbReference>
<organism evidence="10 11">
    <name type="scientific">Coffea arabica</name>
    <name type="common">Arabian coffee</name>
    <dbReference type="NCBI Taxonomy" id="13443"/>
    <lineage>
        <taxon>Eukaryota</taxon>
        <taxon>Viridiplantae</taxon>
        <taxon>Streptophyta</taxon>
        <taxon>Embryophyta</taxon>
        <taxon>Tracheophyta</taxon>
        <taxon>Spermatophyta</taxon>
        <taxon>Magnoliopsida</taxon>
        <taxon>eudicotyledons</taxon>
        <taxon>Gunneridae</taxon>
        <taxon>Pentapetalae</taxon>
        <taxon>asterids</taxon>
        <taxon>lamiids</taxon>
        <taxon>Gentianales</taxon>
        <taxon>Rubiaceae</taxon>
        <taxon>Ixoroideae</taxon>
        <taxon>Gardenieae complex</taxon>
        <taxon>Bertiereae - Coffeeae clade</taxon>
        <taxon>Coffeeae</taxon>
        <taxon>Coffea</taxon>
    </lineage>
</organism>
<evidence type="ECO:0000313" key="10">
    <source>
        <dbReference type="Proteomes" id="UP001652660"/>
    </source>
</evidence>
<feature type="transmembrane region" description="Helical" evidence="8">
    <location>
        <begin position="261"/>
        <end position="279"/>
    </location>
</feature>
<evidence type="ECO:0000313" key="11">
    <source>
        <dbReference type="RefSeq" id="XP_071934447.1"/>
    </source>
</evidence>
<feature type="transmembrane region" description="Helical" evidence="8">
    <location>
        <begin position="291"/>
        <end position="310"/>
    </location>
</feature>
<dbReference type="InterPro" id="IPR005828">
    <property type="entry name" value="MFS_sugar_transport-like"/>
</dbReference>
<feature type="transmembrane region" description="Helical" evidence="8">
    <location>
        <begin position="480"/>
        <end position="507"/>
    </location>
</feature>
<evidence type="ECO:0000259" key="9">
    <source>
        <dbReference type="PROSITE" id="PS50850"/>
    </source>
</evidence>
<reference evidence="10" key="1">
    <citation type="journal article" date="2025" name="Foods">
        <title>Unveiling the Microbial Signatures of Arabica Coffee Cherries: Insights into Ripeness Specific Diversity, Functional Traits, and Implications for Quality and Safety.</title>
        <authorList>
            <consortium name="RefSeq"/>
            <person name="Tenea G.N."/>
            <person name="Cifuentes V."/>
            <person name="Reyes P."/>
            <person name="Cevallos-Vallejos M."/>
        </authorList>
    </citation>
    <scope>NUCLEOTIDE SEQUENCE [LARGE SCALE GENOMIC DNA]</scope>
</reference>
<evidence type="ECO:0000256" key="6">
    <source>
        <dbReference type="ARBA" id="ARBA00044504"/>
    </source>
</evidence>
<dbReference type="InterPro" id="IPR005829">
    <property type="entry name" value="Sugar_transporter_CS"/>
</dbReference>
<evidence type="ECO:0000256" key="7">
    <source>
        <dbReference type="RuleBase" id="RU003346"/>
    </source>
</evidence>
<feature type="transmembrane region" description="Helical" evidence="8">
    <location>
        <begin position="126"/>
        <end position="144"/>
    </location>
</feature>
<evidence type="ECO:0000256" key="5">
    <source>
        <dbReference type="ARBA" id="ARBA00023136"/>
    </source>
</evidence>
<evidence type="ECO:0000256" key="4">
    <source>
        <dbReference type="ARBA" id="ARBA00022989"/>
    </source>
</evidence>
<dbReference type="SUPFAM" id="SSF103473">
    <property type="entry name" value="MFS general substrate transporter"/>
    <property type="match status" value="1"/>
</dbReference>
<keyword evidence="5 8" id="KW-0472">Membrane</keyword>
<evidence type="ECO:0000256" key="2">
    <source>
        <dbReference type="ARBA" id="ARBA00022448"/>
    </source>
</evidence>
<evidence type="ECO:0000256" key="3">
    <source>
        <dbReference type="ARBA" id="ARBA00022692"/>
    </source>
</evidence>
<proteinExistence type="inferred from homology"/>
<keyword evidence="4 8" id="KW-1133">Transmembrane helix</keyword>
<dbReference type="InterPro" id="IPR050820">
    <property type="entry name" value="MFS_Sugar_Transporter"/>
</dbReference>
<dbReference type="Pfam" id="PF00083">
    <property type="entry name" value="Sugar_tr"/>
    <property type="match status" value="1"/>
</dbReference>
<feature type="transmembrane region" description="Helical" evidence="8">
    <location>
        <begin position="519"/>
        <end position="538"/>
    </location>
</feature>
<evidence type="ECO:0000256" key="8">
    <source>
        <dbReference type="SAM" id="Phobius"/>
    </source>
</evidence>
<gene>
    <name evidence="11" type="primary">LOC113742758</name>
</gene>
<comment type="subcellular location">
    <subcellularLocation>
        <location evidence="1">Membrane</location>
        <topology evidence="1">Multi-pass membrane protein</topology>
    </subcellularLocation>
</comment>
<accession>A0ABM4WRM9</accession>
<evidence type="ECO:0000256" key="1">
    <source>
        <dbReference type="ARBA" id="ARBA00004141"/>
    </source>
</evidence>
<comment type="similarity">
    <text evidence="7">Belongs to the major facilitator superfamily. Sugar transporter (TC 2.A.1.1) family.</text>
</comment>